<feature type="domain" description="DUF4910" evidence="4">
    <location>
        <begin position="17"/>
        <end position="356"/>
    </location>
</feature>
<sequence>MGDDEAAGRRQRVRARMQRLYPLCRSITGDGVRATLDVLEEDLPPGVAMQRHEVPSGTRVHDWVVNDEWNARAAWIADATGRRLVDLARHTLHLVGYSVPVRASMSFEELRPHLHTMPDRPDWIPYRTTYYERTWGFCLAHRDLAVLEEAARLGPLEVVVDTTVGPGSLTYAEVVLPGDEPGEILLTAHLCHPSLANDNLSGLSVATELVRELAGRPRRLGVRLLLAPGTIGSITWLARNGEHLPQVRHGLVLTGLGGPGPLVYKRTRRADRPVDRAAELVVRAHGGQVRDYSPYGYDERQFNALGFDLPVGRISRTPHGEYPEYHTSADDLAFVTDDQLAASYDAVLEVVEALQADVTYRNLSPYGEPQLGRRGLYPTTGGKNATDAVMAMLWLLAASDGATSLVEVAALAGVPVAVLHSAARDLESAGLLAREQAPVDAHQYWSSSARAACAAQRPS</sequence>
<dbReference type="Gene3D" id="3.50.30.90">
    <property type="match status" value="1"/>
</dbReference>
<proteinExistence type="predicted"/>
<dbReference type="GO" id="GO:0046872">
    <property type="term" value="F:metal ion binding"/>
    <property type="evidence" value="ECO:0007669"/>
    <property type="project" value="UniProtKB-KW"/>
</dbReference>
<dbReference type="Gene3D" id="3.40.630.10">
    <property type="entry name" value="Zn peptidases"/>
    <property type="match status" value="1"/>
</dbReference>
<evidence type="ECO:0000259" key="2">
    <source>
        <dbReference type="Pfam" id="PF09940"/>
    </source>
</evidence>
<comment type="cofactor">
    <cofactor evidence="1">
        <name>Zn(2+)</name>
        <dbReference type="ChEBI" id="CHEBI:29105"/>
    </cofactor>
    <text evidence="1">Binds 1 zinc ion per subunit.</text>
</comment>
<keyword evidence="5" id="KW-0645">Protease</keyword>
<dbReference type="PIRSF" id="PIRSF015244">
    <property type="entry name" value="UCP015244"/>
    <property type="match status" value="1"/>
</dbReference>
<accession>A0A7Y9EXV7</accession>
<dbReference type="AlphaFoldDB" id="A0A7Y9EXV7"/>
<dbReference type="InterPro" id="IPR032610">
    <property type="entry name" value="DUF2172"/>
</dbReference>
<keyword evidence="1" id="KW-0479">Metal-binding</keyword>
<dbReference type="Pfam" id="PF16254">
    <property type="entry name" value="DUF4910"/>
    <property type="match status" value="1"/>
</dbReference>
<feature type="binding site" evidence="1">
    <location>
        <position position="198"/>
    </location>
    <ligand>
        <name>Zn(2+)</name>
        <dbReference type="ChEBI" id="CHEBI:29105"/>
    </ligand>
</feature>
<dbReference type="EMBL" id="JACCBE010000001">
    <property type="protein sequence ID" value="NYD55937.1"/>
    <property type="molecule type" value="Genomic_DNA"/>
</dbReference>
<feature type="binding site" evidence="1">
    <location>
        <position position="192"/>
    </location>
    <ligand>
        <name>Zn(2+)</name>
        <dbReference type="ChEBI" id="CHEBI:29105"/>
    </ligand>
</feature>
<feature type="domain" description="UCP01524 winged helix-turn-helix" evidence="3">
    <location>
        <begin position="359"/>
        <end position="433"/>
    </location>
</feature>
<comment type="caution">
    <text evidence="5">The sequence shown here is derived from an EMBL/GenBank/DDBJ whole genome shotgun (WGS) entry which is preliminary data.</text>
</comment>
<evidence type="ECO:0000259" key="3">
    <source>
        <dbReference type="Pfam" id="PF16221"/>
    </source>
</evidence>
<protein>
    <submittedName>
        <fullName evidence="5">Aminopeptidase-like protein</fullName>
    </submittedName>
</protein>
<dbReference type="Gene3D" id="1.10.10.10">
    <property type="entry name" value="Winged helix-like DNA-binding domain superfamily/Winged helix DNA-binding domain"/>
    <property type="match status" value="1"/>
</dbReference>
<keyword evidence="6" id="KW-1185">Reference proteome</keyword>
<dbReference type="RefSeq" id="WP_258017064.1">
    <property type="nucleotide sequence ID" value="NZ_CP059163.1"/>
</dbReference>
<gene>
    <name evidence="5" type="ORF">BKA08_000175</name>
</gene>
<dbReference type="InterPro" id="IPR036388">
    <property type="entry name" value="WH-like_DNA-bd_sf"/>
</dbReference>
<keyword evidence="1" id="KW-0862">Zinc</keyword>
<name>A0A7Y9EXV7_9ACTN</name>
<dbReference type="InterPro" id="IPR012353">
    <property type="entry name" value="UCP015244"/>
</dbReference>
<dbReference type="Proteomes" id="UP000516957">
    <property type="component" value="Unassembled WGS sequence"/>
</dbReference>
<dbReference type="Pfam" id="PF16221">
    <property type="entry name" value="HTH_47"/>
    <property type="match status" value="1"/>
</dbReference>
<evidence type="ECO:0000313" key="6">
    <source>
        <dbReference type="Proteomes" id="UP000516957"/>
    </source>
</evidence>
<evidence type="ECO:0000313" key="5">
    <source>
        <dbReference type="EMBL" id="NYD55937.1"/>
    </source>
</evidence>
<dbReference type="InterPro" id="IPR032589">
    <property type="entry name" value="DUF4910"/>
</dbReference>
<dbReference type="SUPFAM" id="SSF53187">
    <property type="entry name" value="Zn-dependent exopeptidases"/>
    <property type="match status" value="1"/>
</dbReference>
<keyword evidence="5" id="KW-0031">Aminopeptidase</keyword>
<evidence type="ECO:0000256" key="1">
    <source>
        <dbReference type="PIRSR" id="PIRSR015244-50"/>
    </source>
</evidence>
<feature type="domain" description="DUF2172" evidence="2">
    <location>
        <begin position="68"/>
        <end position="162"/>
    </location>
</feature>
<feature type="binding site" evidence="1">
    <location>
        <position position="326"/>
    </location>
    <ligand>
        <name>Zn(2+)</name>
        <dbReference type="ChEBI" id="CHEBI:29105"/>
    </ligand>
</feature>
<keyword evidence="5" id="KW-0378">Hydrolase</keyword>
<dbReference type="InterPro" id="IPR032622">
    <property type="entry name" value="UCP01524_HTH"/>
</dbReference>
<reference evidence="5 6" key="1">
    <citation type="submission" date="2020-07" db="EMBL/GenBank/DDBJ databases">
        <title>Sequencing the genomes of 1000 actinobacteria strains.</title>
        <authorList>
            <person name="Klenk H.-P."/>
        </authorList>
    </citation>
    <scope>NUCLEOTIDE SEQUENCE [LARGE SCALE GENOMIC DNA]</scope>
    <source>
        <strain evidence="5 6">DSM 18965</strain>
    </source>
</reference>
<evidence type="ECO:0000259" key="4">
    <source>
        <dbReference type="Pfam" id="PF16254"/>
    </source>
</evidence>
<organism evidence="5 6">
    <name type="scientific">Nocardioides marinisabuli</name>
    <dbReference type="NCBI Taxonomy" id="419476"/>
    <lineage>
        <taxon>Bacteria</taxon>
        <taxon>Bacillati</taxon>
        <taxon>Actinomycetota</taxon>
        <taxon>Actinomycetes</taxon>
        <taxon>Propionibacteriales</taxon>
        <taxon>Nocardioidaceae</taxon>
        <taxon>Nocardioides</taxon>
    </lineage>
</organism>
<dbReference type="GO" id="GO:0004177">
    <property type="term" value="F:aminopeptidase activity"/>
    <property type="evidence" value="ECO:0007669"/>
    <property type="project" value="UniProtKB-KW"/>
</dbReference>
<dbReference type="Pfam" id="PF09940">
    <property type="entry name" value="DUF2172"/>
    <property type="match status" value="1"/>
</dbReference>